<dbReference type="EMBL" id="AB731753">
    <property type="protein sequence ID" value="BAR94683.1"/>
    <property type="molecule type" value="Genomic_DNA"/>
</dbReference>
<feature type="transmembrane region" description="Helical" evidence="1">
    <location>
        <begin position="69"/>
        <end position="100"/>
    </location>
</feature>
<keyword evidence="2" id="KW-0496">Mitochondrion</keyword>
<name>A0A0H5AY00_9CNID</name>
<organism evidence="2">
    <name type="scientific">Kudoa septempunctata</name>
    <dbReference type="NCBI Taxonomy" id="751907"/>
    <lineage>
        <taxon>Eukaryota</taxon>
        <taxon>Metazoa</taxon>
        <taxon>Cnidaria</taxon>
        <taxon>Myxozoa</taxon>
        <taxon>Myxosporea</taxon>
        <taxon>Multivalvulida</taxon>
        <taxon>Kudoidae</taxon>
        <taxon>Kudoa</taxon>
    </lineage>
</organism>
<keyword evidence="1" id="KW-0472">Membrane</keyword>
<dbReference type="RefSeq" id="YP_009158808.1">
    <property type="nucleotide sequence ID" value="NC_027523.1"/>
</dbReference>
<geneLocation type="mitochondrion" evidence="2"/>
<proteinExistence type="predicted"/>
<keyword evidence="1" id="KW-1133">Transmembrane helix</keyword>
<evidence type="ECO:0000313" key="2">
    <source>
        <dbReference type="EMBL" id="BAR94683.1"/>
    </source>
</evidence>
<feature type="transmembrane region" description="Helical" evidence="1">
    <location>
        <begin position="6"/>
        <end position="26"/>
    </location>
</feature>
<sequence>MGLFAWIKVSIALSLFFWGIYSRIYWRIWATVGWVKPSVVEGSSLGGLGNHGLTCHMALFQGTLLRSDILFLILECGTFSFSFALVLSACFILCAFALLFEQPPP</sequence>
<dbReference type="AlphaFoldDB" id="A0A0H5AY00"/>
<evidence type="ECO:0000256" key="1">
    <source>
        <dbReference type="SAM" id="Phobius"/>
    </source>
</evidence>
<reference evidence="2" key="1">
    <citation type="journal article" date="2015" name="PLoS ONE">
        <title>The Mitochondrial Genomes of a Myxozoan Genus Kudoa Are Extremely Divergent in Metazoa.</title>
        <authorList>
            <person name="Takeuchi F."/>
            <person name="Sekizuka T."/>
            <person name="Ogasawara Y."/>
            <person name="Yokoyama H."/>
            <person name="Kamikawa R."/>
            <person name="Inagaki Y."/>
            <person name="Nozaki T."/>
            <person name="Sugita-Konishi Y."/>
            <person name="Ohnishi T."/>
            <person name="Kuroda M."/>
        </authorList>
    </citation>
    <scope>NUCLEOTIDE SEQUENCE</scope>
    <source>
        <strain evidence="2">0904</strain>
    </source>
</reference>
<accession>A0A0H5AY00</accession>
<protein>
    <submittedName>
        <fullName evidence="2">Uncharacterized protein</fullName>
    </submittedName>
</protein>
<keyword evidence="1" id="KW-0812">Transmembrane</keyword>